<accession>A0A8H3GDF8</accession>
<feature type="compositionally biased region" description="Basic and acidic residues" evidence="1">
    <location>
        <begin position="761"/>
        <end position="770"/>
    </location>
</feature>
<feature type="region of interest" description="Disordered" evidence="1">
    <location>
        <begin position="47"/>
        <end position="84"/>
    </location>
</feature>
<sequence>MGEPTPVSSQVERTASLSRAAESLAKAATKLSEAARAMSLVAEALSKGSASKTLTTNGSAAKSLQSTQPDTVPSSEAAPAEDEGAGLPQPYRILFDDETDVLLVLCSLIYDRPKVVCYLPCGAHSLKLYKSLIDGVAGANVLTTDPSDGITLDLVYDKFLKERRSIILISEMEIPSNSAKEVADYTVIHVGWPANKRQYVAQRRVHHASTNLLLAYSGDQDLYPSGSAIMSQTEAWPGDSGGFRASVDILRPLFEERLSEVSFEMKEEAYLDWIHLHSKQGSRFVSSWTPSVLVNRANKFILGPLAYRSPASFAQKPTLQAPLADLLPEVPMEFITQHGLQAAVDEGLLRIEAEADDTHIHDFGSNSASRWSAEDTRPRSMFETSLSPSLQYQNTIDEYDSEDQEDPIPAFVGTYEPPGNFELATGRNYFALNEEFDSIPLLCFLSCQFDKTILFLEGAMLKKYMRLFRKIMPRKIMAIKPNDSPHQATAVSLRFMGSSLPTVLLLDHTIEKLPIMLGRAGCCIYWAHNTQLEQIRKHQSQISCASTFLIFPSTRRDRLVTGLAGFKEHPRSALLLDTSYLSPLEPARSVVRSALLTGGKMIRSLYTTQITSLRGQNHRGTNSAQEIVRWANHYAARILLHGSLEDGTTQLPKGNTVTNVPQNNQFTIIHERLGSKLSSRIHQDSLRNGACASVDVDRSHTDHITLVGIPSESRGNAMDSLHASLAALADAADALAKAAATLELAAQAIVEAVEALSGEVSRPESPEESHGINLGRGSDAGFDTMPNEADRDEEQPVSAVMADTEDQAELHTSNTNLPQHPRNAYGIDPPYRLLVDSEADVLLFVCAIIDERQKIICYVPCGNVPLKAYKHLFESVTGSPVHMLSSISKWDLGYTDFLKSHDSVLLVPETLSPQLELEENSWVIHVGWPASEERYTTQRMTHRAHNNLLVACSRDQSLYSSGDSIMEQTKPWPRDGAPFRASVTILRPLYEIALSEISLEVKAQVYRDWIQLHGVHGSRRVEAWSPSAVVQHANDYLVQVWQWSGKHTEGDNILLPEVSRGFVTQNSLQQAVLEGLLRVEDNDSESVTSLPPLPRPDSVPIQTEFQPTVGNTCFIIEEEFDAIPLICFISENYGKVILFLEGQGALRYYQKLITKITGRLTIFPTALNDSHAIEEAVVKFLAAPPPAILLLAYNINNPPSALSQGSIDCCIYWTFNSPLKSARRNQSLINCETTIVIMMPIRQRRTSFAKDFSKHPSAAIIQDLTESSVLAPMRNKTRSILASSKGVVKSLYTNRVYGVGVIPRQSLSAEEVARRANQYAARVLLHGEREDGSEIFPPVTGRPLVPRTAVDKFDLQPAVDAGLLAVG</sequence>
<dbReference type="Proteomes" id="UP000663841">
    <property type="component" value="Unassembled WGS sequence"/>
</dbReference>
<name>A0A8H3GDF8_9AGAM</name>
<protein>
    <submittedName>
        <fullName evidence="2">Uncharacterized protein</fullName>
    </submittedName>
</protein>
<reference evidence="2" key="1">
    <citation type="submission" date="2021-01" db="EMBL/GenBank/DDBJ databases">
        <authorList>
            <person name="Kaushik A."/>
        </authorList>
    </citation>
    <scope>NUCLEOTIDE SEQUENCE</scope>
    <source>
        <strain evidence="2">AG3-T5</strain>
    </source>
</reference>
<evidence type="ECO:0000313" key="3">
    <source>
        <dbReference type="Proteomes" id="UP000663841"/>
    </source>
</evidence>
<feature type="region of interest" description="Disordered" evidence="1">
    <location>
        <begin position="757"/>
        <end position="795"/>
    </location>
</feature>
<gene>
    <name evidence="2" type="ORF">RDB_LOCUS116699</name>
</gene>
<dbReference type="EMBL" id="CAJMWW010000120">
    <property type="protein sequence ID" value="CAE6447500.1"/>
    <property type="molecule type" value="Genomic_DNA"/>
</dbReference>
<proteinExistence type="predicted"/>
<feature type="compositionally biased region" description="Polar residues" evidence="1">
    <location>
        <begin position="48"/>
        <end position="74"/>
    </location>
</feature>
<organism evidence="2 3">
    <name type="scientific">Rhizoctonia solani</name>
    <dbReference type="NCBI Taxonomy" id="456999"/>
    <lineage>
        <taxon>Eukaryota</taxon>
        <taxon>Fungi</taxon>
        <taxon>Dikarya</taxon>
        <taxon>Basidiomycota</taxon>
        <taxon>Agaricomycotina</taxon>
        <taxon>Agaricomycetes</taxon>
        <taxon>Cantharellales</taxon>
        <taxon>Ceratobasidiaceae</taxon>
        <taxon>Rhizoctonia</taxon>
    </lineage>
</organism>
<comment type="caution">
    <text evidence="2">The sequence shown here is derived from an EMBL/GenBank/DDBJ whole genome shotgun (WGS) entry which is preliminary data.</text>
</comment>
<evidence type="ECO:0000256" key="1">
    <source>
        <dbReference type="SAM" id="MobiDB-lite"/>
    </source>
</evidence>
<evidence type="ECO:0000313" key="2">
    <source>
        <dbReference type="EMBL" id="CAE6447500.1"/>
    </source>
</evidence>